<evidence type="ECO:0000313" key="2">
    <source>
        <dbReference type="Proteomes" id="UP000299102"/>
    </source>
</evidence>
<gene>
    <name evidence="1" type="ORF">EVAR_40589_1</name>
</gene>
<name>A0A4C1VY17_EUMVA</name>
<reference evidence="1 2" key="1">
    <citation type="journal article" date="2019" name="Commun. Biol.">
        <title>The bagworm genome reveals a unique fibroin gene that provides high tensile strength.</title>
        <authorList>
            <person name="Kono N."/>
            <person name="Nakamura H."/>
            <person name="Ohtoshi R."/>
            <person name="Tomita M."/>
            <person name="Numata K."/>
            <person name="Arakawa K."/>
        </authorList>
    </citation>
    <scope>NUCLEOTIDE SEQUENCE [LARGE SCALE GENOMIC DNA]</scope>
</reference>
<protein>
    <submittedName>
        <fullName evidence="1">Uncharacterized protein</fullName>
    </submittedName>
</protein>
<dbReference type="AlphaFoldDB" id="A0A4C1VY17"/>
<proteinExistence type="predicted"/>
<sequence length="311" mass="35858">MRVAATQPHDIAYGQRIERWSRHTSHYSNTRGWWPNVFTRRADARTGRPAMQSAGEHAPHLCANGLQNKMNYMQAEAHGAKLWSAVMTYFEHWVDKNEEYLSVCNVALILMPEKQRKVGRDREREGEGERERDGCTNAHMHAQTYANIHTHACSQSYRTHACTHTYRHIHSRMPQRRDFSEMETAMTGPASKRKKTTGRTVIIPTILHVGYSREAIAGTRWKDGTKKYRLVATLDIRNVFNSANWECIMQTLREKNVSEYLCKTVASYFTDRILKYDTKNGPREYNITGGVPQVSVLGLLLWNIMSDGLLR</sequence>
<dbReference type="OrthoDB" id="415822at2759"/>
<comment type="caution">
    <text evidence="1">The sequence shown here is derived from an EMBL/GenBank/DDBJ whole genome shotgun (WGS) entry which is preliminary data.</text>
</comment>
<accession>A0A4C1VY17</accession>
<dbReference type="EMBL" id="BGZK01000430">
    <property type="protein sequence ID" value="GBP43149.1"/>
    <property type="molecule type" value="Genomic_DNA"/>
</dbReference>
<organism evidence="1 2">
    <name type="scientific">Eumeta variegata</name>
    <name type="common">Bagworm moth</name>
    <name type="synonym">Eumeta japonica</name>
    <dbReference type="NCBI Taxonomy" id="151549"/>
    <lineage>
        <taxon>Eukaryota</taxon>
        <taxon>Metazoa</taxon>
        <taxon>Ecdysozoa</taxon>
        <taxon>Arthropoda</taxon>
        <taxon>Hexapoda</taxon>
        <taxon>Insecta</taxon>
        <taxon>Pterygota</taxon>
        <taxon>Neoptera</taxon>
        <taxon>Endopterygota</taxon>
        <taxon>Lepidoptera</taxon>
        <taxon>Glossata</taxon>
        <taxon>Ditrysia</taxon>
        <taxon>Tineoidea</taxon>
        <taxon>Psychidae</taxon>
        <taxon>Oiketicinae</taxon>
        <taxon>Eumeta</taxon>
    </lineage>
</organism>
<evidence type="ECO:0000313" key="1">
    <source>
        <dbReference type="EMBL" id="GBP43149.1"/>
    </source>
</evidence>
<keyword evidence="2" id="KW-1185">Reference proteome</keyword>
<dbReference type="Proteomes" id="UP000299102">
    <property type="component" value="Unassembled WGS sequence"/>
</dbReference>